<organism evidence="2 3">
    <name type="scientific">Stylosanthes scabra</name>
    <dbReference type="NCBI Taxonomy" id="79078"/>
    <lineage>
        <taxon>Eukaryota</taxon>
        <taxon>Viridiplantae</taxon>
        <taxon>Streptophyta</taxon>
        <taxon>Embryophyta</taxon>
        <taxon>Tracheophyta</taxon>
        <taxon>Spermatophyta</taxon>
        <taxon>Magnoliopsida</taxon>
        <taxon>eudicotyledons</taxon>
        <taxon>Gunneridae</taxon>
        <taxon>Pentapetalae</taxon>
        <taxon>rosids</taxon>
        <taxon>fabids</taxon>
        <taxon>Fabales</taxon>
        <taxon>Fabaceae</taxon>
        <taxon>Papilionoideae</taxon>
        <taxon>50 kb inversion clade</taxon>
        <taxon>dalbergioids sensu lato</taxon>
        <taxon>Dalbergieae</taxon>
        <taxon>Pterocarpus clade</taxon>
        <taxon>Stylosanthes</taxon>
    </lineage>
</organism>
<evidence type="ECO:0000313" key="2">
    <source>
        <dbReference type="EMBL" id="MED6226282.1"/>
    </source>
</evidence>
<dbReference type="EMBL" id="JASCZI010274943">
    <property type="protein sequence ID" value="MED6226282.1"/>
    <property type="molecule type" value="Genomic_DNA"/>
</dbReference>
<reference evidence="2 3" key="1">
    <citation type="journal article" date="2023" name="Plants (Basel)">
        <title>Bridging the Gap: Combining Genomics and Transcriptomics Approaches to Understand Stylosanthes scabra, an Orphan Legume from the Brazilian Caatinga.</title>
        <authorList>
            <person name="Ferreira-Neto J.R.C."/>
            <person name="da Silva M.D."/>
            <person name="Binneck E."/>
            <person name="de Melo N.F."/>
            <person name="da Silva R.H."/>
            <person name="de Melo A.L.T.M."/>
            <person name="Pandolfi V."/>
            <person name="Bustamante F.O."/>
            <person name="Brasileiro-Vidal A.C."/>
            <person name="Benko-Iseppon A.M."/>
        </authorList>
    </citation>
    <scope>NUCLEOTIDE SEQUENCE [LARGE SCALE GENOMIC DNA]</scope>
    <source>
        <tissue evidence="2">Leaves</tissue>
    </source>
</reference>
<keyword evidence="3" id="KW-1185">Reference proteome</keyword>
<accession>A0ABU6ZW64</accession>
<evidence type="ECO:0000256" key="1">
    <source>
        <dbReference type="SAM" id="MobiDB-lite"/>
    </source>
</evidence>
<feature type="non-terminal residue" evidence="2">
    <location>
        <position position="1"/>
    </location>
</feature>
<comment type="caution">
    <text evidence="2">The sequence shown here is derived from an EMBL/GenBank/DDBJ whole genome shotgun (WGS) entry which is preliminary data.</text>
</comment>
<sequence>EELMAEVAFLVTQMHELSKGFKSTTHKSTSAFEKAAERVLVQKRYMDKLKADHMFSDAEDENEDVEDDSEPSYA</sequence>
<protein>
    <submittedName>
        <fullName evidence="2">Uncharacterized protein</fullName>
    </submittedName>
</protein>
<gene>
    <name evidence="2" type="ORF">PIB30_102064</name>
</gene>
<proteinExistence type="predicted"/>
<feature type="region of interest" description="Disordered" evidence="1">
    <location>
        <begin position="52"/>
        <end position="74"/>
    </location>
</feature>
<evidence type="ECO:0000313" key="3">
    <source>
        <dbReference type="Proteomes" id="UP001341840"/>
    </source>
</evidence>
<dbReference type="Proteomes" id="UP001341840">
    <property type="component" value="Unassembled WGS sequence"/>
</dbReference>
<name>A0ABU6ZW64_9FABA</name>
<feature type="compositionally biased region" description="Acidic residues" evidence="1">
    <location>
        <begin position="57"/>
        <end position="74"/>
    </location>
</feature>